<dbReference type="Proteomes" id="UP000271162">
    <property type="component" value="Unassembled WGS sequence"/>
</dbReference>
<dbReference type="EMBL" id="UYSL01000416">
    <property type="protein sequence ID" value="VDL63742.1"/>
    <property type="molecule type" value="Genomic_DNA"/>
</dbReference>
<evidence type="ECO:0000313" key="3">
    <source>
        <dbReference type="WBParaSite" id="NBR_0000076401-mRNA-1"/>
    </source>
</evidence>
<keyword evidence="2" id="KW-1185">Reference proteome</keyword>
<gene>
    <name evidence="1" type="ORF">NBR_LOCUS765</name>
</gene>
<dbReference type="WBParaSite" id="NBR_0000076401-mRNA-1">
    <property type="protein sequence ID" value="NBR_0000076401-mRNA-1"/>
    <property type="gene ID" value="NBR_0000076401"/>
</dbReference>
<dbReference type="AlphaFoldDB" id="A0A0N4XE12"/>
<sequence length="134" mass="15285">MEADLMEVKLEREFQALCGEDCEPEAIQVCSRLERVIKDTEVLVIAGVVSGLEEGEEGPDPVVSIVGADERRNWLEELECDEHYGEDIRKGETRKEVRLPRMSNKLKVADLLIEDDNLKLISEDDELLWGRVFV</sequence>
<reference evidence="1 2" key="2">
    <citation type="submission" date="2018-11" db="EMBL/GenBank/DDBJ databases">
        <authorList>
            <consortium name="Pathogen Informatics"/>
        </authorList>
    </citation>
    <scope>NUCLEOTIDE SEQUENCE [LARGE SCALE GENOMIC DNA]</scope>
</reference>
<name>A0A0N4XE12_NIPBR</name>
<accession>A0A0N4XE12</accession>
<protein>
    <submittedName>
        <fullName evidence="3">Reverse transcriptase</fullName>
    </submittedName>
</protein>
<proteinExistence type="predicted"/>
<evidence type="ECO:0000313" key="2">
    <source>
        <dbReference type="Proteomes" id="UP000271162"/>
    </source>
</evidence>
<organism evidence="3">
    <name type="scientific">Nippostrongylus brasiliensis</name>
    <name type="common">Rat hookworm</name>
    <dbReference type="NCBI Taxonomy" id="27835"/>
    <lineage>
        <taxon>Eukaryota</taxon>
        <taxon>Metazoa</taxon>
        <taxon>Ecdysozoa</taxon>
        <taxon>Nematoda</taxon>
        <taxon>Chromadorea</taxon>
        <taxon>Rhabditida</taxon>
        <taxon>Rhabditina</taxon>
        <taxon>Rhabditomorpha</taxon>
        <taxon>Strongyloidea</taxon>
        <taxon>Heligmosomidae</taxon>
        <taxon>Nippostrongylus</taxon>
    </lineage>
</organism>
<reference evidence="3" key="1">
    <citation type="submission" date="2017-02" db="UniProtKB">
        <authorList>
            <consortium name="WormBaseParasite"/>
        </authorList>
    </citation>
    <scope>IDENTIFICATION</scope>
</reference>
<evidence type="ECO:0000313" key="1">
    <source>
        <dbReference type="EMBL" id="VDL63742.1"/>
    </source>
</evidence>